<reference evidence="8" key="1">
    <citation type="submission" date="2020-01" db="EMBL/GenBank/DDBJ databases">
        <authorList>
            <person name="Seo Y.L."/>
        </authorList>
    </citation>
    <scope>NUCLEOTIDE SEQUENCE</scope>
    <source>
        <strain evidence="8">R11</strain>
    </source>
</reference>
<gene>
    <name evidence="8" type="ORF">GSY63_09105</name>
</gene>
<keyword evidence="5" id="KW-0998">Cell outer membrane</keyword>
<dbReference type="InterPro" id="IPR033985">
    <property type="entry name" value="SusD-like_N"/>
</dbReference>
<dbReference type="CDD" id="cd08977">
    <property type="entry name" value="SusD"/>
    <property type="match status" value="1"/>
</dbReference>
<reference evidence="8" key="2">
    <citation type="submission" date="2020-10" db="EMBL/GenBank/DDBJ databases">
        <title>Mucilaginibacter sp. nov., isolated from soil.</title>
        <authorList>
            <person name="Jeon C.O."/>
        </authorList>
    </citation>
    <scope>NUCLEOTIDE SEQUENCE</scope>
    <source>
        <strain evidence="8">R11</strain>
    </source>
</reference>
<dbReference type="Gene3D" id="1.25.40.390">
    <property type="match status" value="1"/>
</dbReference>
<dbReference type="Proteomes" id="UP000638732">
    <property type="component" value="Unassembled WGS sequence"/>
</dbReference>
<evidence type="ECO:0000256" key="2">
    <source>
        <dbReference type="ARBA" id="ARBA00006275"/>
    </source>
</evidence>
<protein>
    <submittedName>
        <fullName evidence="8">RagB/SusD family nutrient uptake outer membrane protein</fullName>
    </submittedName>
</protein>
<evidence type="ECO:0000259" key="6">
    <source>
        <dbReference type="Pfam" id="PF07980"/>
    </source>
</evidence>
<dbReference type="Gene3D" id="1.25.40.900">
    <property type="match status" value="1"/>
</dbReference>
<evidence type="ECO:0000256" key="4">
    <source>
        <dbReference type="ARBA" id="ARBA00023136"/>
    </source>
</evidence>
<evidence type="ECO:0000256" key="3">
    <source>
        <dbReference type="ARBA" id="ARBA00022729"/>
    </source>
</evidence>
<organism evidence="8 9">
    <name type="scientific">Mucilaginibacter agri</name>
    <dbReference type="NCBI Taxonomy" id="2695265"/>
    <lineage>
        <taxon>Bacteria</taxon>
        <taxon>Pseudomonadati</taxon>
        <taxon>Bacteroidota</taxon>
        <taxon>Sphingobacteriia</taxon>
        <taxon>Sphingobacteriales</taxon>
        <taxon>Sphingobacteriaceae</taxon>
        <taxon>Mucilaginibacter</taxon>
    </lineage>
</organism>
<sequence>MKFNKYIYILMAGVMGITSCKKEFLDEKPPTAVPVADAIKTENDMSDAVNGMYASMRTSNTFGRDIPALGDILSDNVYVSSSNSGRYLQENNYSYINNNAEAADIFNQSYYTILQANRIINTSIASSSAVGQYKGEAYIVRALNYLQLVNFFATPYTVNPAAPGVALVTGYTGPNIKPSRNTVTEVYAKIISDLDSAYAIMPATSTHGNSSYYLSKYAAKAIEARAYLYKGDYAGARDAALLVVQGGGYTQATATGLSAYWANNVGSTNKVETIFEMALNTATNNGTNGLDYEYDQPVGYGDFLATTDLYNQYRATDARRAFITAGVRKGNGLPALIVSKYPNVSQSDRDDIKIIRYSEVLLTLAEGYARSADEVNALKYLNQFVAQRDPSLVYASTGTQLINDILNERRKEFAFEGLRFFDLTRTNQVINRPQMANSAPSYPTVSLTDFRRILPIPQAEMDANPNMKQNPGY</sequence>
<dbReference type="InterPro" id="IPR011990">
    <property type="entry name" value="TPR-like_helical_dom_sf"/>
</dbReference>
<comment type="similarity">
    <text evidence="2">Belongs to the SusD family.</text>
</comment>
<evidence type="ECO:0000313" key="9">
    <source>
        <dbReference type="Proteomes" id="UP000638732"/>
    </source>
</evidence>
<dbReference type="EMBL" id="WWEO01000041">
    <property type="protein sequence ID" value="NCD69512.1"/>
    <property type="molecule type" value="Genomic_DNA"/>
</dbReference>
<dbReference type="GO" id="GO:0009279">
    <property type="term" value="C:cell outer membrane"/>
    <property type="evidence" value="ECO:0007669"/>
    <property type="project" value="UniProtKB-SubCell"/>
</dbReference>
<dbReference type="PROSITE" id="PS51257">
    <property type="entry name" value="PROKAR_LIPOPROTEIN"/>
    <property type="match status" value="1"/>
</dbReference>
<comment type="caution">
    <text evidence="8">The sequence shown here is derived from an EMBL/GenBank/DDBJ whole genome shotgun (WGS) entry which is preliminary data.</text>
</comment>
<keyword evidence="9" id="KW-1185">Reference proteome</keyword>
<dbReference type="Pfam" id="PF14322">
    <property type="entry name" value="SusD-like_3"/>
    <property type="match status" value="1"/>
</dbReference>
<feature type="domain" description="SusD-like N-terminal" evidence="7">
    <location>
        <begin position="23"/>
        <end position="228"/>
    </location>
</feature>
<dbReference type="InterPro" id="IPR012944">
    <property type="entry name" value="SusD_RagB_dom"/>
</dbReference>
<evidence type="ECO:0000259" key="7">
    <source>
        <dbReference type="Pfam" id="PF14322"/>
    </source>
</evidence>
<feature type="domain" description="RagB/SusD" evidence="6">
    <location>
        <begin position="344"/>
        <end position="473"/>
    </location>
</feature>
<evidence type="ECO:0000256" key="1">
    <source>
        <dbReference type="ARBA" id="ARBA00004442"/>
    </source>
</evidence>
<dbReference type="Gene3D" id="2.20.20.130">
    <property type="match status" value="1"/>
</dbReference>
<evidence type="ECO:0000313" key="8">
    <source>
        <dbReference type="EMBL" id="NCD69512.1"/>
    </source>
</evidence>
<keyword evidence="3" id="KW-0732">Signal</keyword>
<proteinExistence type="inferred from homology"/>
<dbReference type="SUPFAM" id="SSF48452">
    <property type="entry name" value="TPR-like"/>
    <property type="match status" value="1"/>
</dbReference>
<keyword evidence="4" id="KW-0472">Membrane</keyword>
<evidence type="ECO:0000256" key="5">
    <source>
        <dbReference type="ARBA" id="ARBA00023237"/>
    </source>
</evidence>
<dbReference type="RefSeq" id="WP_166585479.1">
    <property type="nucleotide sequence ID" value="NZ_WWEO01000041.1"/>
</dbReference>
<dbReference type="Pfam" id="PF07980">
    <property type="entry name" value="SusD_RagB"/>
    <property type="match status" value="1"/>
</dbReference>
<comment type="subcellular location">
    <subcellularLocation>
        <location evidence="1">Cell outer membrane</location>
    </subcellularLocation>
</comment>
<accession>A0A965ZGU5</accession>
<name>A0A965ZGU5_9SPHI</name>
<dbReference type="AlphaFoldDB" id="A0A965ZGU5"/>